<evidence type="ECO:0000313" key="2">
    <source>
        <dbReference type="EMBL" id="XBV27638.1"/>
    </source>
</evidence>
<proteinExistence type="predicted"/>
<name>A0AAU7TLS6_9ACTN</name>
<dbReference type="PANTHER" id="PTHR43798">
    <property type="entry name" value="MONOACYLGLYCEROL LIPASE"/>
    <property type="match status" value="1"/>
</dbReference>
<dbReference type="Gene3D" id="3.40.50.1820">
    <property type="entry name" value="alpha/beta hydrolase"/>
    <property type="match status" value="1"/>
</dbReference>
<dbReference type="GO" id="GO:0016020">
    <property type="term" value="C:membrane"/>
    <property type="evidence" value="ECO:0007669"/>
    <property type="project" value="TreeGrafter"/>
</dbReference>
<dbReference type="PRINTS" id="PR00111">
    <property type="entry name" value="ABHYDROLASE"/>
</dbReference>
<dbReference type="GO" id="GO:0016787">
    <property type="term" value="F:hydrolase activity"/>
    <property type="evidence" value="ECO:0007669"/>
    <property type="project" value="UniProtKB-KW"/>
</dbReference>
<organism evidence="2">
    <name type="scientific">Kribbella sp. HUAS MG21</name>
    <dbReference type="NCBI Taxonomy" id="3160966"/>
    <lineage>
        <taxon>Bacteria</taxon>
        <taxon>Bacillati</taxon>
        <taxon>Actinomycetota</taxon>
        <taxon>Actinomycetes</taxon>
        <taxon>Propionibacteriales</taxon>
        <taxon>Kribbellaceae</taxon>
        <taxon>Kribbella</taxon>
    </lineage>
</organism>
<sequence>MIEGFHEFDVRVAGATVHGRRGGTGPPILLLHGFPESHVMWHRVAPVLARDFSVVATDLSGFGDSTSSGDQSMRELARHQVAAMQQLGFREFAVVGHDRGARCAYRLALDHPTAVRKLAVLDVVPTLDAFDRAGKEFALGYWIWAFMTDPIAEELIGRAPDVFVNHLLDSWSANDAFPPEIRAEYVRQFRRPEVVHAICEQYRAAATTDCEHDAADRGVSRIQSPVLVLWEQDGSVGRWYGDPLDIWRTWADDVSGGPVDAGHFLPEEAPAETLAWLLPFLTIDSE</sequence>
<dbReference type="AlphaFoldDB" id="A0AAU7TLS6"/>
<reference evidence="2" key="1">
    <citation type="submission" date="2024-06" db="EMBL/GenBank/DDBJ databases">
        <title>Kribbella sp. strain HUAS MG21 genome sequences.</title>
        <authorList>
            <person name="Mo P."/>
        </authorList>
    </citation>
    <scope>NUCLEOTIDE SEQUENCE</scope>
    <source>
        <strain evidence="2">HUAS MG21</strain>
    </source>
</reference>
<feature type="domain" description="AB hydrolase-1" evidence="1">
    <location>
        <begin position="26"/>
        <end position="268"/>
    </location>
</feature>
<protein>
    <submittedName>
        <fullName evidence="2">Alpha/beta hydrolase</fullName>
    </submittedName>
</protein>
<gene>
    <name evidence="2" type="ORF">ABN611_14655</name>
</gene>
<dbReference type="InterPro" id="IPR000073">
    <property type="entry name" value="AB_hydrolase_1"/>
</dbReference>
<dbReference type="InterPro" id="IPR029058">
    <property type="entry name" value="AB_hydrolase_fold"/>
</dbReference>
<dbReference type="EMBL" id="CP158165">
    <property type="protein sequence ID" value="XBV27638.1"/>
    <property type="molecule type" value="Genomic_DNA"/>
</dbReference>
<evidence type="ECO:0000259" key="1">
    <source>
        <dbReference type="Pfam" id="PF00561"/>
    </source>
</evidence>
<dbReference type="Pfam" id="PF00561">
    <property type="entry name" value="Abhydrolase_1"/>
    <property type="match status" value="1"/>
</dbReference>
<dbReference type="PRINTS" id="PR00412">
    <property type="entry name" value="EPOXHYDRLASE"/>
</dbReference>
<dbReference type="SUPFAM" id="SSF53474">
    <property type="entry name" value="alpha/beta-Hydrolases"/>
    <property type="match status" value="1"/>
</dbReference>
<accession>A0AAU7TLS6</accession>
<dbReference type="InterPro" id="IPR000639">
    <property type="entry name" value="Epox_hydrolase-like"/>
</dbReference>
<dbReference type="InterPro" id="IPR050266">
    <property type="entry name" value="AB_hydrolase_sf"/>
</dbReference>
<keyword evidence="2" id="KW-0378">Hydrolase</keyword>
<dbReference type="RefSeq" id="WP_350280421.1">
    <property type="nucleotide sequence ID" value="NZ_CP158165.1"/>
</dbReference>
<dbReference type="PANTHER" id="PTHR43798:SF24">
    <property type="entry name" value="CIS-3-ALKYL-4-ALKYLOXETAN-2-ONE DECARBOXYLASE"/>
    <property type="match status" value="1"/>
</dbReference>